<organism evidence="1 2">
    <name type="scientific">Natrinema altunense (strain JCM 12890 / CGMCC 1.3731 / AJ2)</name>
    <dbReference type="NCBI Taxonomy" id="1227494"/>
    <lineage>
        <taxon>Archaea</taxon>
        <taxon>Methanobacteriati</taxon>
        <taxon>Methanobacteriota</taxon>
        <taxon>Stenosarchaea group</taxon>
        <taxon>Halobacteria</taxon>
        <taxon>Halobacteriales</taxon>
        <taxon>Natrialbaceae</taxon>
        <taxon>Natrinema</taxon>
    </lineage>
</organism>
<dbReference type="RefSeq" id="WP_007110743.1">
    <property type="nucleotide sequence ID" value="NZ_AOIK01000043.1"/>
</dbReference>
<dbReference type="AlphaFoldDB" id="L9ZB42"/>
<evidence type="ECO:0000313" key="2">
    <source>
        <dbReference type="Proteomes" id="UP000011511"/>
    </source>
</evidence>
<evidence type="ECO:0000313" key="1">
    <source>
        <dbReference type="EMBL" id="ELY83599.1"/>
    </source>
</evidence>
<keyword evidence="2" id="KW-1185">Reference proteome</keyword>
<accession>L9ZB42</accession>
<comment type="caution">
    <text evidence="1">The sequence shown here is derived from an EMBL/GenBank/DDBJ whole genome shotgun (WGS) entry which is preliminary data.</text>
</comment>
<name>L9ZB42_NATA2</name>
<protein>
    <submittedName>
        <fullName evidence="1">Uncharacterized protein</fullName>
    </submittedName>
</protein>
<reference evidence="1 2" key="1">
    <citation type="journal article" date="2014" name="PLoS Genet.">
        <title>Phylogenetically driven sequencing of extremely halophilic archaea reveals strategies for static and dynamic osmo-response.</title>
        <authorList>
            <person name="Becker E.A."/>
            <person name="Seitzer P.M."/>
            <person name="Tritt A."/>
            <person name="Larsen D."/>
            <person name="Krusor M."/>
            <person name="Yao A.I."/>
            <person name="Wu D."/>
            <person name="Madern D."/>
            <person name="Eisen J.A."/>
            <person name="Darling A.E."/>
            <person name="Facciotti M.T."/>
        </authorList>
    </citation>
    <scope>NUCLEOTIDE SEQUENCE [LARGE SCALE GENOMIC DNA]</scope>
    <source>
        <strain evidence="1 2">JCM 12890</strain>
    </source>
</reference>
<proteinExistence type="predicted"/>
<sequence>MTAEDIPTIDELQYEGSVEEGLWYAESDDGFVSYFAWDGGQQDGYSGRHFDITTVDGEDVTLKGPWSSRAGVFNKRGYGPVMDVRYNSTRAGAITVDAAEEAVDEYLEDVELERTVKFSNDEPYWVPTRVEG</sequence>
<dbReference type="PATRIC" id="fig|1227494.3.peg.3547"/>
<dbReference type="EMBL" id="AOIK01000043">
    <property type="protein sequence ID" value="ELY83599.1"/>
    <property type="molecule type" value="Genomic_DNA"/>
</dbReference>
<gene>
    <name evidence="1" type="ORF">C485_17642</name>
</gene>
<dbReference type="Proteomes" id="UP000011511">
    <property type="component" value="Unassembled WGS sequence"/>
</dbReference>